<reference evidence="2 3" key="1">
    <citation type="submission" date="2021-03" db="EMBL/GenBank/DDBJ databases">
        <title>Antimicrobial resistance genes in bacteria isolated from Japanese honey, and their potential for conferring macrolide and lincosamide resistance in the American foulbrood pathogen Paenibacillus larvae.</title>
        <authorList>
            <person name="Okamoto M."/>
            <person name="Kumagai M."/>
            <person name="Kanamori H."/>
            <person name="Takamatsu D."/>
        </authorList>
    </citation>
    <scope>NUCLEOTIDE SEQUENCE [LARGE SCALE GENOMIC DNA]</scope>
    <source>
        <strain evidence="2 3">J6TS1</strain>
    </source>
</reference>
<dbReference type="EMBL" id="BORJ01000020">
    <property type="protein sequence ID" value="GIN99130.1"/>
    <property type="molecule type" value="Genomic_DNA"/>
</dbReference>
<name>A0ABQ4L4E2_SIMTE</name>
<comment type="caution">
    <text evidence="2">The sequence shown here is derived from an EMBL/GenBank/DDBJ whole genome shotgun (WGS) entry which is preliminary data.</text>
</comment>
<dbReference type="Pfam" id="PF08239">
    <property type="entry name" value="SH3_3"/>
    <property type="match status" value="2"/>
</dbReference>
<protein>
    <recommendedName>
        <fullName evidence="1">SH3b domain-containing protein</fullName>
    </recommendedName>
</protein>
<dbReference type="Proteomes" id="UP000680670">
    <property type="component" value="Unassembled WGS sequence"/>
</dbReference>
<dbReference type="RefSeq" id="WP_244862207.1">
    <property type="nucleotide sequence ID" value="NZ_BORI01000010.1"/>
</dbReference>
<organism evidence="2 3">
    <name type="scientific">Siminovitchia terrae</name>
    <name type="common">Bacillus terrae</name>
    <dbReference type="NCBI Taxonomy" id="1914933"/>
    <lineage>
        <taxon>Bacteria</taxon>
        <taxon>Bacillati</taxon>
        <taxon>Bacillota</taxon>
        <taxon>Bacilli</taxon>
        <taxon>Bacillales</taxon>
        <taxon>Bacillaceae</taxon>
        <taxon>Siminovitchia</taxon>
    </lineage>
</organism>
<feature type="domain" description="SH3b" evidence="1">
    <location>
        <begin position="40"/>
        <end position="103"/>
    </location>
</feature>
<dbReference type="Pfam" id="PF13529">
    <property type="entry name" value="Peptidase_C39_2"/>
    <property type="match status" value="1"/>
</dbReference>
<keyword evidence="3" id="KW-1185">Reference proteome</keyword>
<proteinExistence type="predicted"/>
<evidence type="ECO:0000259" key="1">
    <source>
        <dbReference type="PROSITE" id="PS51781"/>
    </source>
</evidence>
<evidence type="ECO:0000313" key="2">
    <source>
        <dbReference type="EMBL" id="GIN99130.1"/>
    </source>
</evidence>
<dbReference type="SUPFAM" id="SSF50044">
    <property type="entry name" value="SH3-domain"/>
    <property type="match status" value="2"/>
</dbReference>
<evidence type="ECO:0000313" key="3">
    <source>
        <dbReference type="Proteomes" id="UP000680670"/>
    </source>
</evidence>
<dbReference type="Gene3D" id="3.90.70.10">
    <property type="entry name" value="Cysteine proteinases"/>
    <property type="match status" value="1"/>
</dbReference>
<dbReference type="InterPro" id="IPR003646">
    <property type="entry name" value="SH3-like_bac-type"/>
</dbReference>
<accession>A0ABQ4L4E2</accession>
<feature type="domain" description="SH3b" evidence="1">
    <location>
        <begin position="117"/>
        <end position="180"/>
    </location>
</feature>
<dbReference type="SMART" id="SM00287">
    <property type="entry name" value="SH3b"/>
    <property type="match status" value="2"/>
</dbReference>
<dbReference type="InterPro" id="IPR039564">
    <property type="entry name" value="Peptidase_C39-like"/>
</dbReference>
<dbReference type="PANTHER" id="PTHR37806:SF1">
    <property type="entry name" value="PEPTIDASE C39-LIKE DOMAIN-CONTAINING PROTEIN"/>
    <property type="match status" value="1"/>
</dbReference>
<dbReference type="PROSITE" id="PS51781">
    <property type="entry name" value="SH3B"/>
    <property type="match status" value="2"/>
</dbReference>
<dbReference type="Gene3D" id="2.30.30.40">
    <property type="entry name" value="SH3 Domains"/>
    <property type="match status" value="2"/>
</dbReference>
<dbReference type="InterPro" id="IPR036028">
    <property type="entry name" value="SH3-like_dom_sf"/>
</dbReference>
<gene>
    <name evidence="2" type="ORF">J6TS1_50000</name>
</gene>
<sequence length="389" mass="43089">MSKKYSKLVIIFSVITLILSLIVSPLESSANKNIKVSKASGTYNVTVSSLNVRTGNSTKYKSLGKLKKNNKIQVTGKTSNNWYRITFKGKTGYVSGSYLKAAPKKKAASSVKVTKASGEYKVTAVSLNVRSGASAKHKKLGSLFYGNKVKVTGKTSNNWYQITFKGKTGYISGSYLKKITTEKSTTSQVVKKKILNVPYLRQRPVLPSGCEATSLTMALNYYGIKVSKETIAKGHPYDNTKLVRNPNWTIKTWGDPSVGYVGDPFSLGYTIYPNALKKQADRYVPSVNATGSNLAALEKYIDQGKPVLVWTTLGYKDVNSRYWNTKNGKRIYAPTPLHNVVMTGYDANYIYVNDPENYGSKNYKVNKKHFEKLYNAMGKRALVIGNGKK</sequence>
<dbReference type="PANTHER" id="PTHR37806">
    <property type="entry name" value="LMO0724 PROTEIN"/>
    <property type="match status" value="1"/>
</dbReference>